<sequence>MELIRVKVESQGLKKYLRTCKMLADQLGEIGRSLDDEKPITYVLTGLPREYKSFITSLSPDGNPLSFGILKNKLIHQEQRLRQYYPEPPAAPGTTLQVQSQPANGSRGNHNGGNREGCSNKGGGRGAHRSNNSGCDHGQPQWQNNAGYSSGC</sequence>
<feature type="region of interest" description="Disordered" evidence="1">
    <location>
        <begin position="80"/>
        <end position="152"/>
    </location>
</feature>
<dbReference type="PANTHER" id="PTHR47481:SF22">
    <property type="entry name" value="RETROTRANSPOSON GAG DOMAIN-CONTAINING PROTEIN"/>
    <property type="match status" value="1"/>
</dbReference>
<keyword evidence="3" id="KW-1185">Reference proteome</keyword>
<dbReference type="AlphaFoldDB" id="A0A2I0KD94"/>
<organism evidence="2 3">
    <name type="scientific">Punica granatum</name>
    <name type="common">Pomegranate</name>
    <dbReference type="NCBI Taxonomy" id="22663"/>
    <lineage>
        <taxon>Eukaryota</taxon>
        <taxon>Viridiplantae</taxon>
        <taxon>Streptophyta</taxon>
        <taxon>Embryophyta</taxon>
        <taxon>Tracheophyta</taxon>
        <taxon>Spermatophyta</taxon>
        <taxon>Magnoliopsida</taxon>
        <taxon>eudicotyledons</taxon>
        <taxon>Gunneridae</taxon>
        <taxon>Pentapetalae</taxon>
        <taxon>rosids</taxon>
        <taxon>malvids</taxon>
        <taxon>Myrtales</taxon>
        <taxon>Lythraceae</taxon>
        <taxon>Punica</taxon>
    </lineage>
</organism>
<dbReference type="PANTHER" id="PTHR47481">
    <property type="match status" value="1"/>
</dbReference>
<dbReference type="Proteomes" id="UP000233551">
    <property type="component" value="Unassembled WGS sequence"/>
</dbReference>
<dbReference type="EMBL" id="PGOL01000690">
    <property type="protein sequence ID" value="PKI66093.1"/>
    <property type="molecule type" value="Genomic_DNA"/>
</dbReference>
<evidence type="ECO:0000256" key="1">
    <source>
        <dbReference type="SAM" id="MobiDB-lite"/>
    </source>
</evidence>
<reference evidence="2 3" key="1">
    <citation type="submission" date="2017-11" db="EMBL/GenBank/DDBJ databases">
        <title>De-novo sequencing of pomegranate (Punica granatum L.) genome.</title>
        <authorList>
            <person name="Akparov Z."/>
            <person name="Amiraslanov A."/>
            <person name="Hajiyeva S."/>
            <person name="Abbasov M."/>
            <person name="Kaur K."/>
            <person name="Hamwieh A."/>
            <person name="Solovyev V."/>
            <person name="Salamov A."/>
            <person name="Braich B."/>
            <person name="Kosarev P."/>
            <person name="Mahmoud A."/>
            <person name="Hajiyev E."/>
            <person name="Babayeva S."/>
            <person name="Izzatullayeva V."/>
            <person name="Mammadov A."/>
            <person name="Mammadov A."/>
            <person name="Sharifova S."/>
            <person name="Ojaghi J."/>
            <person name="Eynullazada K."/>
            <person name="Bayramov B."/>
            <person name="Abdulazimova A."/>
            <person name="Shahmuradov I."/>
        </authorList>
    </citation>
    <scope>NUCLEOTIDE SEQUENCE [LARGE SCALE GENOMIC DNA]</scope>
    <source>
        <strain evidence="3">cv. AG2017</strain>
        <tissue evidence="2">Leaf</tissue>
    </source>
</reference>
<name>A0A2I0KD94_PUNGR</name>
<protein>
    <submittedName>
        <fullName evidence="2">Uncharacterized protein</fullName>
    </submittedName>
</protein>
<gene>
    <name evidence="2" type="ORF">CRG98_013501</name>
</gene>
<dbReference type="Pfam" id="PF14223">
    <property type="entry name" value="Retrotran_gag_2"/>
    <property type="match status" value="1"/>
</dbReference>
<feature type="compositionally biased region" description="Gly residues" evidence="1">
    <location>
        <begin position="110"/>
        <end position="125"/>
    </location>
</feature>
<evidence type="ECO:0000313" key="3">
    <source>
        <dbReference type="Proteomes" id="UP000233551"/>
    </source>
</evidence>
<feature type="compositionally biased region" description="Polar residues" evidence="1">
    <location>
        <begin position="94"/>
        <end position="103"/>
    </location>
</feature>
<evidence type="ECO:0000313" key="2">
    <source>
        <dbReference type="EMBL" id="PKI66093.1"/>
    </source>
</evidence>
<proteinExistence type="predicted"/>
<accession>A0A2I0KD94</accession>
<feature type="compositionally biased region" description="Polar residues" evidence="1">
    <location>
        <begin position="129"/>
        <end position="152"/>
    </location>
</feature>
<comment type="caution">
    <text evidence="2">The sequence shown here is derived from an EMBL/GenBank/DDBJ whole genome shotgun (WGS) entry which is preliminary data.</text>
</comment>